<dbReference type="RefSeq" id="WP_100426359.1">
    <property type="nucleotide sequence ID" value="NZ_PGEX01000001.1"/>
</dbReference>
<dbReference type="OrthoDB" id="9804416at2"/>
<reference evidence="1 2" key="1">
    <citation type="submission" date="2017-11" db="EMBL/GenBank/DDBJ databases">
        <title>Animal gut microbial communities from fecal samples from Wisconsin, USA.</title>
        <authorList>
            <person name="Neumann A."/>
        </authorList>
    </citation>
    <scope>NUCLEOTIDE SEQUENCE [LARGE SCALE GENOMIC DNA]</scope>
    <source>
        <strain evidence="1 2">UWS3</strain>
    </source>
</reference>
<dbReference type="EMBL" id="PGEX01000001">
    <property type="protein sequence ID" value="PJJ42502.1"/>
    <property type="molecule type" value="Genomic_DNA"/>
</dbReference>
<keyword evidence="2" id="KW-1185">Reference proteome</keyword>
<proteinExistence type="predicted"/>
<protein>
    <recommendedName>
        <fullName evidence="3">SprT-like family protein</fullName>
    </recommendedName>
</protein>
<organism evidence="1 2">
    <name type="scientific">Hallerella succinigenes</name>
    <dbReference type="NCBI Taxonomy" id="1896222"/>
    <lineage>
        <taxon>Bacteria</taxon>
        <taxon>Pseudomonadati</taxon>
        <taxon>Fibrobacterota</taxon>
        <taxon>Fibrobacteria</taxon>
        <taxon>Fibrobacterales</taxon>
        <taxon>Fibrobacteraceae</taxon>
        <taxon>Hallerella</taxon>
    </lineage>
</organism>
<dbReference type="Proteomes" id="UP000231134">
    <property type="component" value="Unassembled WGS sequence"/>
</dbReference>
<comment type="caution">
    <text evidence="1">The sequence shown here is derived from an EMBL/GenBank/DDBJ whole genome shotgun (WGS) entry which is preliminary data.</text>
</comment>
<accession>A0A2M9A9V6</accession>
<evidence type="ECO:0000313" key="1">
    <source>
        <dbReference type="EMBL" id="PJJ42502.1"/>
    </source>
</evidence>
<evidence type="ECO:0008006" key="3">
    <source>
        <dbReference type="Google" id="ProtNLM"/>
    </source>
</evidence>
<sequence length="269" mass="31513">MSEGAFQTDLFGGIKRFFSGGESEKVEEAPPQISGDGTVLFRYADRLKKSIRCRKKNFENLYELELPGYMKTEEFYPVRELAAEWARVTFKRKTASNKQKSRDLLARIWKATDQILTDIGQKPVIGNTRFPPIRPVGNVHDLNKVFAAINETYFQGELQARITWSNRVGGLSFHSKRTDPLTGEEVNLISISRGYDFENCPLYAVFGVVYHECLHVVIPPVMENGRRIVHGKNFRQRERRYIYYEQWIKWHKEVLPKNIRMMRRAKNFW</sequence>
<evidence type="ECO:0000313" key="2">
    <source>
        <dbReference type="Proteomes" id="UP000231134"/>
    </source>
</evidence>
<gene>
    <name evidence="1" type="ORF">BGX16_2534</name>
</gene>
<dbReference type="AlphaFoldDB" id="A0A2M9A9V6"/>
<name>A0A2M9A9V6_9BACT</name>